<feature type="transmembrane region" description="Helical" evidence="1">
    <location>
        <begin position="172"/>
        <end position="193"/>
    </location>
</feature>
<accession>A0A380BZ35</accession>
<evidence type="ECO:0000313" key="2">
    <source>
        <dbReference type="EMBL" id="SUJ09125.1"/>
    </source>
</evidence>
<reference evidence="2 3" key="1">
    <citation type="submission" date="2018-06" db="EMBL/GenBank/DDBJ databases">
        <authorList>
            <consortium name="Pathogen Informatics"/>
            <person name="Doyle S."/>
        </authorList>
    </citation>
    <scope>NUCLEOTIDE SEQUENCE [LARGE SCALE GENOMIC DNA]</scope>
    <source>
        <strain evidence="2 3">NCTC11388</strain>
    </source>
</reference>
<dbReference type="Proteomes" id="UP000254893">
    <property type="component" value="Unassembled WGS sequence"/>
</dbReference>
<feature type="transmembrane region" description="Helical" evidence="1">
    <location>
        <begin position="138"/>
        <end position="160"/>
    </location>
</feature>
<proteinExistence type="predicted"/>
<evidence type="ECO:0000256" key="1">
    <source>
        <dbReference type="SAM" id="Phobius"/>
    </source>
</evidence>
<name>A0A380BZ35_SPHSI</name>
<keyword evidence="1" id="KW-0812">Transmembrane</keyword>
<keyword evidence="1" id="KW-1133">Transmembrane helix</keyword>
<protein>
    <recommendedName>
        <fullName evidence="4">Yip1 domain-containing protein</fullName>
    </recommendedName>
</protein>
<gene>
    <name evidence="2" type="ORF">NCTC11388_01957</name>
</gene>
<keyword evidence="1" id="KW-0472">Membrane</keyword>
<evidence type="ECO:0008006" key="4">
    <source>
        <dbReference type="Google" id="ProtNLM"/>
    </source>
</evidence>
<feature type="transmembrane region" description="Helical" evidence="1">
    <location>
        <begin position="59"/>
        <end position="77"/>
    </location>
</feature>
<dbReference type="EMBL" id="UGYW01000002">
    <property type="protein sequence ID" value="SUJ09125.1"/>
    <property type="molecule type" value="Genomic_DNA"/>
</dbReference>
<evidence type="ECO:0000313" key="3">
    <source>
        <dbReference type="Proteomes" id="UP000254893"/>
    </source>
</evidence>
<organism evidence="2 3">
    <name type="scientific">Sphingobacterium spiritivorum</name>
    <name type="common">Flavobacterium spiritivorum</name>
    <dbReference type="NCBI Taxonomy" id="258"/>
    <lineage>
        <taxon>Bacteria</taxon>
        <taxon>Pseudomonadati</taxon>
        <taxon>Bacteroidota</taxon>
        <taxon>Sphingobacteriia</taxon>
        <taxon>Sphingobacteriales</taxon>
        <taxon>Sphingobacteriaceae</taxon>
        <taxon>Sphingobacterium</taxon>
    </lineage>
</organism>
<sequence length="196" mass="22551">MKAGKIFFKPFDDFSERSLFITGVLFYFFGSLFAYFYHIKYNGFINIRFGESTALYFPFINNLVNTILPSVILFLFAKMIYAKTRFIDVLNTVLIARIVIYLTSVLVVLDKSKSATEKITKAVAAGDIKLETVSKLDLFVVIFIGLFSLLIMIYYFYILIQGMKVAMNNKKIIVNGAIVIIFLIADLIVQFYFPYF</sequence>
<feature type="transmembrane region" description="Helical" evidence="1">
    <location>
        <begin position="20"/>
        <end position="39"/>
    </location>
</feature>
<feature type="transmembrane region" description="Helical" evidence="1">
    <location>
        <begin position="89"/>
        <end position="109"/>
    </location>
</feature>
<dbReference type="AlphaFoldDB" id="A0A380BZ35"/>